<dbReference type="InParanoid" id="F1Z6V6"/>
<comment type="subcellular location">
    <subcellularLocation>
        <location evidence="1">Cell membrane</location>
        <topology evidence="1">Multi-pass membrane protein</topology>
    </subcellularLocation>
</comment>
<reference evidence="2 3" key="1">
    <citation type="journal article" date="2012" name="J. Bacteriol.">
        <title>Draft Genome Sequence of Novosphingobium nitrogenifigens Y88T.</title>
        <authorList>
            <person name="Strabala T.J."/>
            <person name="Macdonald L."/>
            <person name="Liu V."/>
            <person name="Smit A.M."/>
        </authorList>
    </citation>
    <scope>NUCLEOTIDE SEQUENCE [LARGE SCALE GENOMIC DNA]</scope>
    <source>
        <strain evidence="2 3">DSM 19370</strain>
    </source>
</reference>
<evidence type="ECO:0000313" key="3">
    <source>
        <dbReference type="Proteomes" id="UP000004728"/>
    </source>
</evidence>
<dbReference type="AlphaFoldDB" id="F1Z6V6"/>
<keyword evidence="1" id="KW-1133">Transmembrane helix</keyword>
<proteinExistence type="inferred from homology"/>
<protein>
    <recommendedName>
        <fullName evidence="1">SURF1-like protein</fullName>
    </recommendedName>
</protein>
<dbReference type="Proteomes" id="UP000004728">
    <property type="component" value="Unassembled WGS sequence"/>
</dbReference>
<accession>F1Z6V6</accession>
<comment type="caution">
    <text evidence="1">Lacks conserved residue(s) required for the propagation of feature annotation.</text>
</comment>
<keyword evidence="1" id="KW-1003">Cell membrane</keyword>
<comment type="caution">
    <text evidence="2">The sequence shown here is derived from an EMBL/GenBank/DDBJ whole genome shotgun (WGS) entry which is preliminary data.</text>
</comment>
<keyword evidence="1" id="KW-0812">Transmembrane</keyword>
<dbReference type="GO" id="GO:0005886">
    <property type="term" value="C:plasma membrane"/>
    <property type="evidence" value="ECO:0007669"/>
    <property type="project" value="UniProtKB-SubCell"/>
</dbReference>
<dbReference type="InterPro" id="IPR002994">
    <property type="entry name" value="Surf1/Shy1"/>
</dbReference>
<keyword evidence="3" id="KW-1185">Reference proteome</keyword>
<dbReference type="CDD" id="cd06662">
    <property type="entry name" value="SURF1"/>
    <property type="match status" value="1"/>
</dbReference>
<dbReference type="EMBL" id="AEWJ01000025">
    <property type="protein sequence ID" value="EGD59766.1"/>
    <property type="molecule type" value="Genomic_DNA"/>
</dbReference>
<keyword evidence="1" id="KW-0472">Membrane</keyword>
<name>F1Z6V6_9SPHN</name>
<evidence type="ECO:0000256" key="1">
    <source>
        <dbReference type="RuleBase" id="RU363076"/>
    </source>
</evidence>
<dbReference type="HOGENOM" id="CLU_1249955_0_0_5"/>
<dbReference type="eggNOG" id="COG3346">
    <property type="taxonomic scope" value="Bacteria"/>
</dbReference>
<dbReference type="Pfam" id="PF02104">
    <property type="entry name" value="SURF1"/>
    <property type="match status" value="1"/>
</dbReference>
<comment type="similarity">
    <text evidence="1">Belongs to the SURF1 family.</text>
</comment>
<feature type="transmembrane region" description="Helical" evidence="1">
    <location>
        <begin position="169"/>
        <end position="190"/>
    </location>
</feature>
<organism evidence="2 3">
    <name type="scientific">Novosphingobium nitrogenifigens DSM 19370</name>
    <dbReference type="NCBI Taxonomy" id="983920"/>
    <lineage>
        <taxon>Bacteria</taxon>
        <taxon>Pseudomonadati</taxon>
        <taxon>Pseudomonadota</taxon>
        <taxon>Alphaproteobacteria</taxon>
        <taxon>Sphingomonadales</taxon>
        <taxon>Sphingomonadaceae</taxon>
        <taxon>Novosphingobium</taxon>
    </lineage>
</organism>
<dbReference type="STRING" id="983920.Y88_2550"/>
<sequence length="193" mass="20630">MFVLVAVAAMIGLGMWQLHRRAWKEALIARYVAASAQTGVVALTGTDIPDFAAYRRVLWDCPEPGADQVVAGRNAQGRSGWAHVVVCSHGTGAEATHVPVVIGWSFAVVPVIWPGGGIAGIAVPGPKAGVFVPGRDGRALDWHIVAEPPLGGLEANARPNPREIANNHWSYAIQWFAFAATALIIYLLALRRR</sequence>
<gene>
    <name evidence="2" type="ORF">Y88_2550</name>
</gene>
<evidence type="ECO:0000313" key="2">
    <source>
        <dbReference type="EMBL" id="EGD59766.1"/>
    </source>
</evidence>